<name>A0AA88J3L1_FICCA</name>
<dbReference type="PANTHER" id="PTHR13247:SF0">
    <property type="entry name" value="MITOCHONDRIAL FISSION 1 PROTEIN"/>
    <property type="match status" value="1"/>
</dbReference>
<keyword evidence="2" id="KW-1185">Reference proteome</keyword>
<dbReference type="InterPro" id="IPR016543">
    <property type="entry name" value="Fis1"/>
</dbReference>
<dbReference type="Pfam" id="PF14853">
    <property type="entry name" value="Fis1_TPR_C"/>
    <property type="match status" value="1"/>
</dbReference>
<gene>
    <name evidence="1" type="ORF">TIFTF001_030041</name>
</gene>
<dbReference type="EMBL" id="BTGU01000104">
    <property type="protein sequence ID" value="GMN60937.1"/>
    <property type="molecule type" value="Genomic_DNA"/>
</dbReference>
<dbReference type="SUPFAM" id="SSF48452">
    <property type="entry name" value="TPR-like"/>
    <property type="match status" value="1"/>
</dbReference>
<reference evidence="1" key="1">
    <citation type="submission" date="2023-07" db="EMBL/GenBank/DDBJ databases">
        <title>draft genome sequence of fig (Ficus carica).</title>
        <authorList>
            <person name="Takahashi T."/>
            <person name="Nishimura K."/>
        </authorList>
    </citation>
    <scope>NUCLEOTIDE SEQUENCE</scope>
</reference>
<evidence type="ECO:0008006" key="3">
    <source>
        <dbReference type="Google" id="ProtNLM"/>
    </source>
</evidence>
<proteinExistence type="predicted"/>
<accession>A0AA88J3L1</accession>
<dbReference type="GO" id="GO:0005741">
    <property type="term" value="C:mitochondrial outer membrane"/>
    <property type="evidence" value="ECO:0007669"/>
    <property type="project" value="TreeGrafter"/>
</dbReference>
<dbReference type="InterPro" id="IPR028061">
    <property type="entry name" value="Fis1_TPR_C"/>
</dbReference>
<dbReference type="GO" id="GO:0000266">
    <property type="term" value="P:mitochondrial fission"/>
    <property type="evidence" value="ECO:0007669"/>
    <property type="project" value="InterPro"/>
</dbReference>
<evidence type="ECO:0000313" key="2">
    <source>
        <dbReference type="Proteomes" id="UP001187192"/>
    </source>
</evidence>
<sequence length="83" mass="8879">MEGQMNLAFGAEREALPSGCGYNRSNEYSKSRQLLEQCLAIAPDWRQALSLKKTVEDRIAKGITASVVGLIAGGIAAALARKN</sequence>
<dbReference type="GO" id="GO:0005778">
    <property type="term" value="C:peroxisomal membrane"/>
    <property type="evidence" value="ECO:0007669"/>
    <property type="project" value="TreeGrafter"/>
</dbReference>
<dbReference type="InterPro" id="IPR011990">
    <property type="entry name" value="TPR-like_helical_dom_sf"/>
</dbReference>
<protein>
    <recommendedName>
        <fullName evidence="3">Tetratricopeptide repeat protein</fullName>
    </recommendedName>
</protein>
<dbReference type="PANTHER" id="PTHR13247">
    <property type="entry name" value="TETRATRICOPEPTIDE REPEAT PROTEIN 11 TPR REPEAT PROTEIN 11"/>
    <property type="match status" value="1"/>
</dbReference>
<dbReference type="AlphaFoldDB" id="A0AA88J3L1"/>
<evidence type="ECO:0000313" key="1">
    <source>
        <dbReference type="EMBL" id="GMN60937.1"/>
    </source>
</evidence>
<dbReference type="Gene3D" id="1.25.40.10">
    <property type="entry name" value="Tetratricopeptide repeat domain"/>
    <property type="match status" value="1"/>
</dbReference>
<organism evidence="1 2">
    <name type="scientific">Ficus carica</name>
    <name type="common">Common fig</name>
    <dbReference type="NCBI Taxonomy" id="3494"/>
    <lineage>
        <taxon>Eukaryota</taxon>
        <taxon>Viridiplantae</taxon>
        <taxon>Streptophyta</taxon>
        <taxon>Embryophyta</taxon>
        <taxon>Tracheophyta</taxon>
        <taxon>Spermatophyta</taxon>
        <taxon>Magnoliopsida</taxon>
        <taxon>eudicotyledons</taxon>
        <taxon>Gunneridae</taxon>
        <taxon>Pentapetalae</taxon>
        <taxon>rosids</taxon>
        <taxon>fabids</taxon>
        <taxon>Rosales</taxon>
        <taxon>Moraceae</taxon>
        <taxon>Ficeae</taxon>
        <taxon>Ficus</taxon>
    </lineage>
</organism>
<comment type="caution">
    <text evidence="1">The sequence shown here is derived from an EMBL/GenBank/DDBJ whole genome shotgun (WGS) entry which is preliminary data.</text>
</comment>
<dbReference type="GO" id="GO:0016559">
    <property type="term" value="P:peroxisome fission"/>
    <property type="evidence" value="ECO:0007669"/>
    <property type="project" value="TreeGrafter"/>
</dbReference>
<dbReference type="GO" id="GO:0000422">
    <property type="term" value="P:autophagy of mitochondrion"/>
    <property type="evidence" value="ECO:0007669"/>
    <property type="project" value="TreeGrafter"/>
</dbReference>
<dbReference type="Proteomes" id="UP001187192">
    <property type="component" value="Unassembled WGS sequence"/>
</dbReference>